<reference evidence="3 4" key="1">
    <citation type="submission" date="2017-12" db="EMBL/GenBank/DDBJ databases">
        <title>Anaerobic carbon monoxide metabolism by Pleomorphomonas carboxyditropha sp. nov., a new mesophilic hydrogenogenic carboxidotroph.</title>
        <authorList>
            <person name="Esquivel-Elizondo S."/>
            <person name="Krajmalnik-Brown R."/>
        </authorList>
    </citation>
    <scope>NUCLEOTIDE SEQUENCE [LARGE SCALE GENOMIC DNA]</scope>
    <source>
        <strain evidence="3 4">R5-392</strain>
    </source>
</reference>
<proteinExistence type="predicted"/>
<feature type="domain" description="Saccharopine dehydrogenase NADP binding" evidence="2">
    <location>
        <begin position="98"/>
        <end position="193"/>
    </location>
</feature>
<evidence type="ECO:0000313" key="3">
    <source>
        <dbReference type="EMBL" id="PKR88339.1"/>
    </source>
</evidence>
<evidence type="ECO:0000313" key="4">
    <source>
        <dbReference type="Proteomes" id="UP000233491"/>
    </source>
</evidence>
<keyword evidence="4" id="KW-1185">Reference proteome</keyword>
<sequence>MPPPVGARAGPGAARFRTCCHEMSAMEHAAAGAFRAIRPRPSDTGQNRPMVQENPGPRGRAPAMPSAGRGGSVTMHDRREAIAAGSRVSHDGSPRRAVLVVGGYGSVGSRICRALGERGDLDVVVAGRNLIKAERLARSIGGRAVLIDLDDPRTWKQACHGIDWVVMCMDQEDLAFVAFLVAHGIHYADITANDAFLRGVEGLAPWRSAALVSLGLAPGLTNIMAAWCAARLDRIERIDIGLLFGLGDRHGDAAIDWMAGQVFDKHRDRRVAPMDFGFGEGRRTLHAVDFSDQHSLGRTLPVDAAWTGVAFESPLATAALFALGRVFAGSRLVRGVTTALFKRLRFGSSLCNASVRVSGWSKGEPVALSVHFSGTEEALVTARLAALQIGEFLAGPVAPGLYHVHQALDAEAVLEAVVARGIGEISFGPMETRVQPAS</sequence>
<dbReference type="PANTHER" id="PTHR43781">
    <property type="entry name" value="SACCHAROPINE DEHYDROGENASE"/>
    <property type="match status" value="1"/>
</dbReference>
<organism evidence="3 4">
    <name type="scientific">Pleomorphomonas diazotrophica</name>
    <dbReference type="NCBI Taxonomy" id="1166257"/>
    <lineage>
        <taxon>Bacteria</taxon>
        <taxon>Pseudomonadati</taxon>
        <taxon>Pseudomonadota</taxon>
        <taxon>Alphaproteobacteria</taxon>
        <taxon>Hyphomicrobiales</taxon>
        <taxon>Pleomorphomonadaceae</taxon>
        <taxon>Pleomorphomonas</taxon>
    </lineage>
</organism>
<comment type="caution">
    <text evidence="3">The sequence shown here is derived from an EMBL/GenBank/DDBJ whole genome shotgun (WGS) entry which is preliminary data.</text>
</comment>
<evidence type="ECO:0000256" key="1">
    <source>
        <dbReference type="SAM" id="MobiDB-lite"/>
    </source>
</evidence>
<feature type="region of interest" description="Disordered" evidence="1">
    <location>
        <begin position="37"/>
        <end position="73"/>
    </location>
</feature>
<gene>
    <name evidence="3" type="ORF">CXZ10_15075</name>
</gene>
<dbReference type="InterPro" id="IPR005097">
    <property type="entry name" value="Sacchrp_dh_NADP-bd"/>
</dbReference>
<dbReference type="Proteomes" id="UP000233491">
    <property type="component" value="Unassembled WGS sequence"/>
</dbReference>
<dbReference type="EMBL" id="PJNW01000012">
    <property type="protein sequence ID" value="PKR88339.1"/>
    <property type="molecule type" value="Genomic_DNA"/>
</dbReference>
<evidence type="ECO:0000259" key="2">
    <source>
        <dbReference type="Pfam" id="PF03435"/>
    </source>
</evidence>
<dbReference type="PANTHER" id="PTHR43781:SF1">
    <property type="entry name" value="SACCHAROPINE DEHYDROGENASE"/>
    <property type="match status" value="1"/>
</dbReference>
<dbReference type="Gene3D" id="3.40.50.720">
    <property type="entry name" value="NAD(P)-binding Rossmann-like Domain"/>
    <property type="match status" value="1"/>
</dbReference>
<dbReference type="Pfam" id="PF03435">
    <property type="entry name" value="Sacchrp_dh_NADP"/>
    <property type="match status" value="1"/>
</dbReference>
<protein>
    <recommendedName>
        <fullName evidence="2">Saccharopine dehydrogenase NADP binding domain-containing protein</fullName>
    </recommendedName>
</protein>
<name>A0A2N3LUS0_9HYPH</name>
<dbReference type="InterPro" id="IPR036291">
    <property type="entry name" value="NAD(P)-bd_dom_sf"/>
</dbReference>
<dbReference type="AlphaFoldDB" id="A0A2N3LUS0"/>
<dbReference type="SUPFAM" id="SSF51735">
    <property type="entry name" value="NAD(P)-binding Rossmann-fold domains"/>
    <property type="match status" value="1"/>
</dbReference>
<dbReference type="OrthoDB" id="1910498at2"/>
<accession>A0A2N3LUS0</accession>